<protein>
    <submittedName>
        <fullName evidence="2">Helix-turn-helix protein</fullName>
    </submittedName>
</protein>
<proteinExistence type="predicted"/>
<dbReference type="Gene3D" id="1.10.260.40">
    <property type="entry name" value="lambda repressor-like DNA-binding domains"/>
    <property type="match status" value="1"/>
</dbReference>
<dbReference type="InterPro" id="IPR010982">
    <property type="entry name" value="Lambda_DNA-bd_dom_sf"/>
</dbReference>
<dbReference type="Proteomes" id="UP000295680">
    <property type="component" value="Unassembled WGS sequence"/>
</dbReference>
<dbReference type="Pfam" id="PF13560">
    <property type="entry name" value="HTH_31"/>
    <property type="match status" value="1"/>
</dbReference>
<dbReference type="InterPro" id="IPR011990">
    <property type="entry name" value="TPR-like_helical_dom_sf"/>
</dbReference>
<sequence>MSSVEFGPRLRAIRTARGLSLSEFARRIYYSKGHVSRVETGAQAASVEFARRCDSALDARGDLVTLVRPATPDPSPEPADGHDDGMWIMTMAADGNSSFVPIGRRQVLTGGAVLLAQLSGGAAWATPADPGLPHHRQLLDAARGLGQVAPPGVVLPMLVGQAHALRAMAADRHLDAANLFARTSEFAGWMAQEAGDDKNAVWWTDQAVQVATAAGDGHTAAYALVRRALLAMYDGDAATTIGYAQQAQSSTKTPPRILGLAAQREAQGHAIAGDYDSCMRALDRARTDMARGNAETGPVVGTSHVPDPVSAVTGWCLYDLGRPKDAAAVLDQVVARIPITAVRARLRFGVRQALAHAASGDVDHACSLARPMIDQTMTVGSATILADLRRLATSLRRWNTHESVRALGPAFGLALHKGA</sequence>
<accession>A0A4R2ITP8</accession>
<dbReference type="SMART" id="SM00530">
    <property type="entry name" value="HTH_XRE"/>
    <property type="match status" value="1"/>
</dbReference>
<dbReference type="EMBL" id="SLWS01000015">
    <property type="protein sequence ID" value="TCO48921.1"/>
    <property type="molecule type" value="Genomic_DNA"/>
</dbReference>
<organism evidence="2 3">
    <name type="scientific">Actinocrispum wychmicini</name>
    <dbReference type="NCBI Taxonomy" id="1213861"/>
    <lineage>
        <taxon>Bacteria</taxon>
        <taxon>Bacillati</taxon>
        <taxon>Actinomycetota</taxon>
        <taxon>Actinomycetes</taxon>
        <taxon>Pseudonocardiales</taxon>
        <taxon>Pseudonocardiaceae</taxon>
        <taxon>Actinocrispum</taxon>
    </lineage>
</organism>
<dbReference type="PROSITE" id="PS50943">
    <property type="entry name" value="HTH_CROC1"/>
    <property type="match status" value="1"/>
</dbReference>
<evidence type="ECO:0000313" key="3">
    <source>
        <dbReference type="Proteomes" id="UP000295680"/>
    </source>
</evidence>
<dbReference type="SUPFAM" id="SSF48452">
    <property type="entry name" value="TPR-like"/>
    <property type="match status" value="1"/>
</dbReference>
<evidence type="ECO:0000313" key="2">
    <source>
        <dbReference type="EMBL" id="TCO48921.1"/>
    </source>
</evidence>
<reference evidence="2 3" key="1">
    <citation type="submission" date="2019-03" db="EMBL/GenBank/DDBJ databases">
        <title>Genomic Encyclopedia of Type Strains, Phase IV (KMG-IV): sequencing the most valuable type-strain genomes for metagenomic binning, comparative biology and taxonomic classification.</title>
        <authorList>
            <person name="Goeker M."/>
        </authorList>
    </citation>
    <scope>NUCLEOTIDE SEQUENCE [LARGE SCALE GENOMIC DNA]</scope>
    <source>
        <strain evidence="2 3">DSM 45934</strain>
    </source>
</reference>
<dbReference type="RefSeq" id="WP_243727523.1">
    <property type="nucleotide sequence ID" value="NZ_SLWS01000015.1"/>
</dbReference>
<dbReference type="InterPro" id="IPR001387">
    <property type="entry name" value="Cro/C1-type_HTH"/>
</dbReference>
<keyword evidence="3" id="KW-1185">Reference proteome</keyword>
<dbReference type="Gene3D" id="1.25.40.10">
    <property type="entry name" value="Tetratricopeptide repeat domain"/>
    <property type="match status" value="1"/>
</dbReference>
<dbReference type="AlphaFoldDB" id="A0A4R2ITP8"/>
<gene>
    <name evidence="2" type="ORF">EV192_115142</name>
</gene>
<dbReference type="SUPFAM" id="SSF47413">
    <property type="entry name" value="lambda repressor-like DNA-binding domains"/>
    <property type="match status" value="1"/>
</dbReference>
<name>A0A4R2ITP8_9PSEU</name>
<dbReference type="CDD" id="cd00093">
    <property type="entry name" value="HTH_XRE"/>
    <property type="match status" value="1"/>
</dbReference>
<feature type="domain" description="HTH cro/C1-type" evidence="1">
    <location>
        <begin position="10"/>
        <end position="64"/>
    </location>
</feature>
<comment type="caution">
    <text evidence="2">The sequence shown here is derived from an EMBL/GenBank/DDBJ whole genome shotgun (WGS) entry which is preliminary data.</text>
</comment>
<evidence type="ECO:0000259" key="1">
    <source>
        <dbReference type="PROSITE" id="PS50943"/>
    </source>
</evidence>
<dbReference type="GO" id="GO:0003677">
    <property type="term" value="F:DNA binding"/>
    <property type="evidence" value="ECO:0007669"/>
    <property type="project" value="InterPro"/>
</dbReference>